<gene>
    <name evidence="1" type="ORF">K1T71_010441</name>
</gene>
<organism evidence="1 2">
    <name type="scientific">Dendrolimus kikuchii</name>
    <dbReference type="NCBI Taxonomy" id="765133"/>
    <lineage>
        <taxon>Eukaryota</taxon>
        <taxon>Metazoa</taxon>
        <taxon>Ecdysozoa</taxon>
        <taxon>Arthropoda</taxon>
        <taxon>Hexapoda</taxon>
        <taxon>Insecta</taxon>
        <taxon>Pterygota</taxon>
        <taxon>Neoptera</taxon>
        <taxon>Endopterygota</taxon>
        <taxon>Lepidoptera</taxon>
        <taxon>Glossata</taxon>
        <taxon>Ditrysia</taxon>
        <taxon>Bombycoidea</taxon>
        <taxon>Lasiocampidae</taxon>
        <taxon>Dendrolimus</taxon>
    </lineage>
</organism>
<name>A0ACC1CRZ9_9NEOP</name>
<reference evidence="1 2" key="1">
    <citation type="journal article" date="2021" name="Front. Genet.">
        <title>Chromosome-Level Genome Assembly Reveals Significant Gene Expansion in the Toll and IMD Signaling Pathways of Dendrolimus kikuchii.</title>
        <authorList>
            <person name="Zhou J."/>
            <person name="Wu P."/>
            <person name="Xiong Z."/>
            <person name="Liu N."/>
            <person name="Zhao N."/>
            <person name="Ji M."/>
            <person name="Qiu Y."/>
            <person name="Yang B."/>
        </authorList>
    </citation>
    <scope>NUCLEOTIDE SEQUENCE [LARGE SCALE GENOMIC DNA]</scope>
    <source>
        <strain evidence="1">Ann1</strain>
    </source>
</reference>
<dbReference type="Proteomes" id="UP000824533">
    <property type="component" value="Linkage Group LG18"/>
</dbReference>
<evidence type="ECO:0000313" key="2">
    <source>
        <dbReference type="Proteomes" id="UP000824533"/>
    </source>
</evidence>
<protein>
    <submittedName>
        <fullName evidence="1">Uncharacterized protein</fullName>
    </submittedName>
</protein>
<evidence type="ECO:0000313" key="1">
    <source>
        <dbReference type="EMBL" id="KAJ0174295.1"/>
    </source>
</evidence>
<accession>A0ACC1CRZ9</accession>
<proteinExistence type="predicted"/>
<keyword evidence="2" id="KW-1185">Reference proteome</keyword>
<dbReference type="EMBL" id="CM034404">
    <property type="protein sequence ID" value="KAJ0174295.1"/>
    <property type="molecule type" value="Genomic_DNA"/>
</dbReference>
<sequence length="620" mass="71765">MEDMARLALVEQSVRDSEKYSKILYELLQHITHILENPHEYELRIIKSNILKDVLKHEPFGEYLKYIGFQSVGNEYTYPKELSLNKLRMAQAAIERKICFCCGSLNNTWTSIKSSQSVASARNVKLKPIKVLTTSNGLLLKLEAMFNNMLVYEDEELQALAKEKIPILTLQLMALDRVREQQRQLKTGEIKGHDLSFDIALLMELLGWFKYKFFSWVDKPECEQCKSPTIFSNTDSLTTSRETCNVEVYKCVSCGALTRFPRYNDLRTLLATRKGRCGEWANCFTLVARTMGYDTRYIYDTTDHVWCEIFDVDSNSWLHCDPCEAKLNAPLIYAHGWKKKLSYVLAFSKDDLQDVTWRYTVDHKEVLKRRTLCDETELIDAILSLREHRQRQVSDARRKYLAKRNLVELVQLMVERKPTDYESHGRISGSKQWRLERGEIGSETSGYTFEFNRIGDHTIQYHSGQDKYWMTVSGGESKRIDTWSAGVFQAKNVFRKEEHDWRKAYLAREEGEDTGSVSWRMSVSGEGLGFTYVSIKLMSTVFETGNIDWTVQFDNETPIPVQFGDKPNSWDRPFKTLLLSCQLTGGVGDVAWQHAQLFRQAIDAHHNAMEIKTSVANMKN</sequence>
<comment type="caution">
    <text evidence="1">The sequence shown here is derived from an EMBL/GenBank/DDBJ whole genome shotgun (WGS) entry which is preliminary data.</text>
</comment>